<dbReference type="SUPFAM" id="SSF140453">
    <property type="entry name" value="EsxAB dimer-like"/>
    <property type="match status" value="1"/>
</dbReference>
<dbReference type="Gene3D" id="1.10.287.1060">
    <property type="entry name" value="ESAT-6-like"/>
    <property type="match status" value="1"/>
</dbReference>
<protein>
    <submittedName>
        <fullName evidence="1">WXG100 family type VII secretion target</fullName>
    </submittedName>
</protein>
<dbReference type="InterPro" id="IPR010310">
    <property type="entry name" value="T7SS_ESAT-6-like"/>
</dbReference>
<dbReference type="EMBL" id="CP092488">
    <property type="protein sequence ID" value="UMB68878.1"/>
    <property type="molecule type" value="Genomic_DNA"/>
</dbReference>
<evidence type="ECO:0000313" key="1">
    <source>
        <dbReference type="EMBL" id="UMB68878.1"/>
    </source>
</evidence>
<keyword evidence="2" id="KW-1185">Reference proteome</keyword>
<reference evidence="1" key="1">
    <citation type="submission" date="2022-08" db="EMBL/GenBank/DDBJ databases">
        <title>Whole genome sequencing of non-tuberculosis mycobacteria type-strains.</title>
        <authorList>
            <person name="Igarashi Y."/>
            <person name="Osugi A."/>
            <person name="Mitarai S."/>
        </authorList>
    </citation>
    <scope>NUCLEOTIDE SEQUENCE</scope>
    <source>
        <strain evidence="1">DSM 45127</strain>
    </source>
</reference>
<name>A0ABY3VHM1_9MYCO</name>
<dbReference type="InterPro" id="IPR036689">
    <property type="entry name" value="ESAT-6-like_sf"/>
</dbReference>
<dbReference type="Pfam" id="PF06013">
    <property type="entry name" value="WXG100"/>
    <property type="match status" value="1"/>
</dbReference>
<organism evidence="1 2">
    <name type="scientific">Mycobacterium paraterrae</name>
    <dbReference type="NCBI Taxonomy" id="577492"/>
    <lineage>
        <taxon>Bacteria</taxon>
        <taxon>Bacillati</taxon>
        <taxon>Actinomycetota</taxon>
        <taxon>Actinomycetes</taxon>
        <taxon>Mycobacteriales</taxon>
        <taxon>Mycobacteriaceae</taxon>
        <taxon>Mycobacterium</taxon>
    </lineage>
</organism>
<sequence length="98" mass="10722">MDNLRIKPEEVFHAATVGRDHHEELAGTYASTQSQGWDAESGWVGSSGAALSGLLDRWQSHAGDHHRMLNDHHDGLDAAATAFSEMDKDASQRLKLGR</sequence>
<dbReference type="Proteomes" id="UP001055336">
    <property type="component" value="Chromosome"/>
</dbReference>
<gene>
    <name evidence="1" type="ORF">MKK62_21175</name>
</gene>
<evidence type="ECO:0000313" key="2">
    <source>
        <dbReference type="Proteomes" id="UP001055336"/>
    </source>
</evidence>
<dbReference type="RefSeq" id="WP_240260581.1">
    <property type="nucleotide sequence ID" value="NZ_CP092488.2"/>
</dbReference>
<proteinExistence type="predicted"/>
<accession>A0ABY3VHM1</accession>